<sequence length="120" mass="12305">MRVVVDTLRDHVDVMGLGRGCETRGVDLTMNGDGSPLTLSGHAVTGSLRWARRAPPVAACPAPRPGLPRVHPGWSRACGWAGGWVGSAPKPATAPTSEVDADPGVCTRGNGRVSMASVPG</sequence>
<evidence type="ECO:0000313" key="2">
    <source>
        <dbReference type="EMBL" id="GAA5131227.1"/>
    </source>
</evidence>
<accession>A0ABP9NTM1</accession>
<keyword evidence="3" id="KW-1185">Reference proteome</keyword>
<protein>
    <submittedName>
        <fullName evidence="2">Uncharacterized protein</fullName>
    </submittedName>
</protein>
<feature type="region of interest" description="Disordered" evidence="1">
    <location>
        <begin position="89"/>
        <end position="120"/>
    </location>
</feature>
<evidence type="ECO:0000313" key="3">
    <source>
        <dbReference type="Proteomes" id="UP001500804"/>
    </source>
</evidence>
<reference evidence="3" key="1">
    <citation type="journal article" date="2019" name="Int. J. Syst. Evol. Microbiol.">
        <title>The Global Catalogue of Microorganisms (GCM) 10K type strain sequencing project: providing services to taxonomists for standard genome sequencing and annotation.</title>
        <authorList>
            <consortium name="The Broad Institute Genomics Platform"/>
            <consortium name="The Broad Institute Genome Sequencing Center for Infectious Disease"/>
            <person name="Wu L."/>
            <person name="Ma J."/>
        </authorList>
    </citation>
    <scope>NUCLEOTIDE SEQUENCE [LARGE SCALE GENOMIC DNA]</scope>
    <source>
        <strain evidence="3">JCM 18302</strain>
    </source>
</reference>
<name>A0ABP9NTM1_9PSEU</name>
<dbReference type="EMBL" id="BAABJO010000023">
    <property type="protein sequence ID" value="GAA5131227.1"/>
    <property type="molecule type" value="Genomic_DNA"/>
</dbReference>
<proteinExistence type="predicted"/>
<comment type="caution">
    <text evidence="2">The sequence shown here is derived from an EMBL/GenBank/DDBJ whole genome shotgun (WGS) entry which is preliminary data.</text>
</comment>
<gene>
    <name evidence="2" type="ORF">GCM10023320_54210</name>
</gene>
<evidence type="ECO:0000256" key="1">
    <source>
        <dbReference type="SAM" id="MobiDB-lite"/>
    </source>
</evidence>
<dbReference type="Proteomes" id="UP001500804">
    <property type="component" value="Unassembled WGS sequence"/>
</dbReference>
<organism evidence="2 3">
    <name type="scientific">Pseudonocardia adelaidensis</name>
    <dbReference type="NCBI Taxonomy" id="648754"/>
    <lineage>
        <taxon>Bacteria</taxon>
        <taxon>Bacillati</taxon>
        <taxon>Actinomycetota</taxon>
        <taxon>Actinomycetes</taxon>
        <taxon>Pseudonocardiales</taxon>
        <taxon>Pseudonocardiaceae</taxon>
        <taxon>Pseudonocardia</taxon>
    </lineage>
</organism>